<evidence type="ECO:0000256" key="1">
    <source>
        <dbReference type="SAM" id="SignalP"/>
    </source>
</evidence>
<dbReference type="Proteomes" id="UP000324222">
    <property type="component" value="Unassembled WGS sequence"/>
</dbReference>
<protein>
    <recommendedName>
        <fullName evidence="4">Secreted protein</fullName>
    </recommendedName>
</protein>
<keyword evidence="1" id="KW-0732">Signal</keyword>
<accession>A0A5B7FFP9</accession>
<keyword evidence="3" id="KW-1185">Reference proteome</keyword>
<dbReference type="AlphaFoldDB" id="A0A5B7FFP9"/>
<evidence type="ECO:0000313" key="2">
    <source>
        <dbReference type="EMBL" id="MPC44365.1"/>
    </source>
</evidence>
<proteinExistence type="predicted"/>
<reference evidence="2 3" key="1">
    <citation type="submission" date="2019-05" db="EMBL/GenBank/DDBJ databases">
        <title>Another draft genome of Portunus trituberculatus and its Hox gene families provides insights of decapod evolution.</title>
        <authorList>
            <person name="Jeong J.-H."/>
            <person name="Song I."/>
            <person name="Kim S."/>
            <person name="Choi T."/>
            <person name="Kim D."/>
            <person name="Ryu S."/>
            <person name="Kim W."/>
        </authorList>
    </citation>
    <scope>NUCLEOTIDE SEQUENCE [LARGE SCALE GENOMIC DNA]</scope>
    <source>
        <tissue evidence="2">Muscle</tissue>
    </source>
</reference>
<gene>
    <name evidence="2" type="ORF">E2C01_038038</name>
</gene>
<organism evidence="2 3">
    <name type="scientific">Portunus trituberculatus</name>
    <name type="common">Swimming crab</name>
    <name type="synonym">Neptunus trituberculatus</name>
    <dbReference type="NCBI Taxonomy" id="210409"/>
    <lineage>
        <taxon>Eukaryota</taxon>
        <taxon>Metazoa</taxon>
        <taxon>Ecdysozoa</taxon>
        <taxon>Arthropoda</taxon>
        <taxon>Crustacea</taxon>
        <taxon>Multicrustacea</taxon>
        <taxon>Malacostraca</taxon>
        <taxon>Eumalacostraca</taxon>
        <taxon>Eucarida</taxon>
        <taxon>Decapoda</taxon>
        <taxon>Pleocyemata</taxon>
        <taxon>Brachyura</taxon>
        <taxon>Eubrachyura</taxon>
        <taxon>Portunoidea</taxon>
        <taxon>Portunidae</taxon>
        <taxon>Portuninae</taxon>
        <taxon>Portunus</taxon>
    </lineage>
</organism>
<name>A0A5B7FFP9_PORTR</name>
<dbReference type="EMBL" id="VSRR010006246">
    <property type="protein sequence ID" value="MPC44365.1"/>
    <property type="molecule type" value="Genomic_DNA"/>
</dbReference>
<evidence type="ECO:0000313" key="3">
    <source>
        <dbReference type="Proteomes" id="UP000324222"/>
    </source>
</evidence>
<evidence type="ECO:0008006" key="4">
    <source>
        <dbReference type="Google" id="ProtNLM"/>
    </source>
</evidence>
<feature type="chain" id="PRO_5022962181" description="Secreted protein" evidence="1">
    <location>
        <begin position="20"/>
        <end position="123"/>
    </location>
</feature>
<feature type="signal peptide" evidence="1">
    <location>
        <begin position="1"/>
        <end position="19"/>
    </location>
</feature>
<comment type="caution">
    <text evidence="2">The sequence shown here is derived from an EMBL/GenBank/DDBJ whole genome shotgun (WGS) entry which is preliminary data.</text>
</comment>
<sequence>MNVASRLLSFLHFISFTSSLFVCFAPVTAAAAATAPFKTQCRPHTATSRLKPGVDAPPPSFSCYAQTKIGRLPWTAITSCCERHICPRESLSVTVSRAHCRHSPRWHRGREGAALSVGGGSAG</sequence>